<proteinExistence type="predicted"/>
<feature type="transmembrane region" description="Helical" evidence="6">
    <location>
        <begin position="113"/>
        <end position="134"/>
    </location>
</feature>
<feature type="transmembrane region" description="Helical" evidence="6">
    <location>
        <begin position="154"/>
        <end position="172"/>
    </location>
</feature>
<evidence type="ECO:0000256" key="6">
    <source>
        <dbReference type="SAM" id="Phobius"/>
    </source>
</evidence>
<dbReference type="RefSeq" id="WP_225919349.1">
    <property type="nucleotide sequence ID" value="NZ_CP139781.1"/>
</dbReference>
<keyword evidence="3 6" id="KW-0812">Transmembrane</keyword>
<organism evidence="7 8">
    <name type="scientific">Actomonas aquatica</name>
    <dbReference type="NCBI Taxonomy" id="2866162"/>
    <lineage>
        <taxon>Bacteria</taxon>
        <taxon>Pseudomonadati</taxon>
        <taxon>Verrucomicrobiota</taxon>
        <taxon>Opitutia</taxon>
        <taxon>Opitutales</taxon>
        <taxon>Opitutaceae</taxon>
        <taxon>Actomonas</taxon>
    </lineage>
</organism>
<keyword evidence="5 6" id="KW-0472">Membrane</keyword>
<dbReference type="InterPro" id="IPR019108">
    <property type="entry name" value="Caa3_assmbl_CtaG-rel"/>
</dbReference>
<keyword evidence="8" id="KW-1185">Reference proteome</keyword>
<sequence>MIDWRHWHNEPYLIGGLLLLAWGYAMLTGPLRACIAPPSARLPRWRAICYYGSLVLFYLAVGSPFDQLGERFLFSAHMVQHVVLIYPCAVLWLIGLPDWVVDGVADRAVLRPLGRFLVHPVVAGILYVITQSLWHVPALYDLALQDRFVHVMEHLTFFATAVLYWWPVLANGRVWPAMRLGGRMIYLFAVGVGLTPLFAFITFSNDILYPTYEFAPRLIDGFTPMDDQLLAGAIMKLSNVFVTFLALTWVFVLWYRQSEGSARAASVA</sequence>
<evidence type="ECO:0000256" key="5">
    <source>
        <dbReference type="ARBA" id="ARBA00023136"/>
    </source>
</evidence>
<reference evidence="7 8" key="2">
    <citation type="submission" date="2023-12" db="EMBL/GenBank/DDBJ databases">
        <title>Description of an unclassified Opitutus bacterium of Verrucomicrobiota.</title>
        <authorList>
            <person name="Zhang D.-F."/>
        </authorList>
    </citation>
    <scope>NUCLEOTIDE SEQUENCE [LARGE SCALE GENOMIC DNA]</scope>
    <source>
        <strain evidence="7 8">WL0086</strain>
    </source>
</reference>
<keyword evidence="4 6" id="KW-1133">Transmembrane helix</keyword>
<dbReference type="Proteomes" id="UP000738431">
    <property type="component" value="Chromosome"/>
</dbReference>
<evidence type="ECO:0000313" key="8">
    <source>
        <dbReference type="Proteomes" id="UP000738431"/>
    </source>
</evidence>
<name>A0ABZ1C814_9BACT</name>
<dbReference type="Pfam" id="PF09678">
    <property type="entry name" value="Caa3_CtaG"/>
    <property type="match status" value="1"/>
</dbReference>
<comment type="subcellular location">
    <subcellularLocation>
        <location evidence="1">Cell membrane</location>
        <topology evidence="1">Multi-pass membrane protein</topology>
    </subcellularLocation>
</comment>
<feature type="transmembrane region" description="Helical" evidence="6">
    <location>
        <begin position="47"/>
        <end position="65"/>
    </location>
</feature>
<feature type="transmembrane region" description="Helical" evidence="6">
    <location>
        <begin position="184"/>
        <end position="209"/>
    </location>
</feature>
<reference evidence="7 8" key="1">
    <citation type="submission" date="2021-08" db="EMBL/GenBank/DDBJ databases">
        <authorList>
            <person name="Zhang D."/>
            <person name="Zhang A."/>
            <person name="Wang L."/>
        </authorList>
    </citation>
    <scope>NUCLEOTIDE SEQUENCE [LARGE SCALE GENOMIC DNA]</scope>
    <source>
        <strain evidence="7 8">WL0086</strain>
    </source>
</reference>
<feature type="transmembrane region" description="Helical" evidence="6">
    <location>
        <begin position="12"/>
        <end position="35"/>
    </location>
</feature>
<evidence type="ECO:0000256" key="2">
    <source>
        <dbReference type="ARBA" id="ARBA00022475"/>
    </source>
</evidence>
<evidence type="ECO:0000256" key="1">
    <source>
        <dbReference type="ARBA" id="ARBA00004651"/>
    </source>
</evidence>
<evidence type="ECO:0000313" key="7">
    <source>
        <dbReference type="EMBL" id="WRQ87572.1"/>
    </source>
</evidence>
<accession>A0ABZ1C814</accession>
<feature type="transmembrane region" description="Helical" evidence="6">
    <location>
        <begin position="77"/>
        <end position="101"/>
    </location>
</feature>
<protein>
    <submittedName>
        <fullName evidence="7">Cytochrome c oxidase assembly protein</fullName>
    </submittedName>
</protein>
<gene>
    <name evidence="7" type="ORF">K1X11_022380</name>
</gene>
<dbReference type="EMBL" id="CP139781">
    <property type="protein sequence ID" value="WRQ87572.1"/>
    <property type="molecule type" value="Genomic_DNA"/>
</dbReference>
<feature type="transmembrane region" description="Helical" evidence="6">
    <location>
        <begin position="229"/>
        <end position="255"/>
    </location>
</feature>
<evidence type="ECO:0000256" key="4">
    <source>
        <dbReference type="ARBA" id="ARBA00022989"/>
    </source>
</evidence>
<keyword evidence="2" id="KW-1003">Cell membrane</keyword>
<evidence type="ECO:0000256" key="3">
    <source>
        <dbReference type="ARBA" id="ARBA00022692"/>
    </source>
</evidence>